<dbReference type="OrthoDB" id="18740at2759"/>
<dbReference type="EMBL" id="SRLO01000360">
    <property type="protein sequence ID" value="TNN59235.1"/>
    <property type="molecule type" value="Genomic_DNA"/>
</dbReference>
<keyword evidence="3" id="KW-1185">Reference proteome</keyword>
<dbReference type="AlphaFoldDB" id="A0A4Z2H1M2"/>
<evidence type="ECO:0000256" key="1">
    <source>
        <dbReference type="SAM" id="MobiDB-lite"/>
    </source>
</evidence>
<comment type="caution">
    <text evidence="2">The sequence shown here is derived from an EMBL/GenBank/DDBJ whole genome shotgun (WGS) entry which is preliminary data.</text>
</comment>
<feature type="compositionally biased region" description="Basic and acidic residues" evidence="1">
    <location>
        <begin position="28"/>
        <end position="44"/>
    </location>
</feature>
<reference evidence="2 3" key="1">
    <citation type="submission" date="2019-03" db="EMBL/GenBank/DDBJ databases">
        <title>First draft genome of Liparis tanakae, snailfish: a comprehensive survey of snailfish specific genes.</title>
        <authorList>
            <person name="Kim W."/>
            <person name="Song I."/>
            <person name="Jeong J.-H."/>
            <person name="Kim D."/>
            <person name="Kim S."/>
            <person name="Ryu S."/>
            <person name="Song J.Y."/>
            <person name="Lee S.K."/>
        </authorList>
    </citation>
    <scope>NUCLEOTIDE SEQUENCE [LARGE SCALE GENOMIC DNA]</scope>
    <source>
        <tissue evidence="2">Muscle</tissue>
    </source>
</reference>
<feature type="region of interest" description="Disordered" evidence="1">
    <location>
        <begin position="1"/>
        <end position="51"/>
    </location>
</feature>
<gene>
    <name evidence="2" type="ORF">EYF80_030520</name>
</gene>
<feature type="compositionally biased region" description="Gly residues" evidence="1">
    <location>
        <begin position="1"/>
        <end position="10"/>
    </location>
</feature>
<evidence type="ECO:0000313" key="2">
    <source>
        <dbReference type="EMBL" id="TNN59235.1"/>
    </source>
</evidence>
<name>A0A4Z2H1M2_9TELE</name>
<sequence length="77" mass="8423">MSRAAAGGGSGERRRRRRSRRVGPRTRVSGDTERSEVRGRREFNEPEDESLLSNAQVLRAWPRAGGAGLMAQGSSGR</sequence>
<accession>A0A4Z2H1M2</accession>
<feature type="compositionally biased region" description="Basic residues" evidence="1">
    <location>
        <begin position="13"/>
        <end position="24"/>
    </location>
</feature>
<evidence type="ECO:0000313" key="3">
    <source>
        <dbReference type="Proteomes" id="UP000314294"/>
    </source>
</evidence>
<proteinExistence type="predicted"/>
<dbReference type="Proteomes" id="UP000314294">
    <property type="component" value="Unassembled WGS sequence"/>
</dbReference>
<organism evidence="2 3">
    <name type="scientific">Liparis tanakae</name>
    <name type="common">Tanaka's snailfish</name>
    <dbReference type="NCBI Taxonomy" id="230148"/>
    <lineage>
        <taxon>Eukaryota</taxon>
        <taxon>Metazoa</taxon>
        <taxon>Chordata</taxon>
        <taxon>Craniata</taxon>
        <taxon>Vertebrata</taxon>
        <taxon>Euteleostomi</taxon>
        <taxon>Actinopterygii</taxon>
        <taxon>Neopterygii</taxon>
        <taxon>Teleostei</taxon>
        <taxon>Neoteleostei</taxon>
        <taxon>Acanthomorphata</taxon>
        <taxon>Eupercaria</taxon>
        <taxon>Perciformes</taxon>
        <taxon>Cottioidei</taxon>
        <taxon>Cottales</taxon>
        <taxon>Liparidae</taxon>
        <taxon>Liparis</taxon>
    </lineage>
</organism>
<protein>
    <submittedName>
        <fullName evidence="2">Uncharacterized protein</fullName>
    </submittedName>
</protein>